<reference evidence="1" key="2">
    <citation type="submission" date="2020-09" db="EMBL/GenBank/DDBJ databases">
        <authorList>
            <person name="Sun Q."/>
            <person name="Kim S."/>
        </authorList>
    </citation>
    <scope>NUCLEOTIDE SEQUENCE</scope>
    <source>
        <strain evidence="1">KCTC 32296</strain>
    </source>
</reference>
<sequence>MAEAAAKSKGGQYNTVASRRAQPHLDLAMTAPMPQLLDQAAELKPEYVLAYGLALELGREPATLSPTQRAKVQGVFQDFLNEFVYKKDNIALKGDEDALLGQPDFWIMMARVFGRKPQHMRLMGGTTLISDTTGAVSTLNFGAYDLNDNTFRPEDYRFSEETVLNRYMVYAAQSCAMYAKISEQMKKAQRVDAASVSHLTPEKLAEVKATARTIHTEALRYGPAACGGRDYFNKVSAFAAANLGRLNTLKDDPIAQITPVATDSPIP</sequence>
<protein>
    <submittedName>
        <fullName evidence="1">Uncharacterized protein</fullName>
    </submittedName>
</protein>
<organism evidence="1 2">
    <name type="scientific">Asticcacaulis endophyticus</name>
    <dbReference type="NCBI Taxonomy" id="1395890"/>
    <lineage>
        <taxon>Bacteria</taxon>
        <taxon>Pseudomonadati</taxon>
        <taxon>Pseudomonadota</taxon>
        <taxon>Alphaproteobacteria</taxon>
        <taxon>Caulobacterales</taxon>
        <taxon>Caulobacteraceae</taxon>
        <taxon>Asticcacaulis</taxon>
    </lineage>
</organism>
<dbReference type="Proteomes" id="UP000662572">
    <property type="component" value="Unassembled WGS sequence"/>
</dbReference>
<reference evidence="1" key="1">
    <citation type="journal article" date="2014" name="Int. J. Syst. Evol. Microbiol.">
        <title>Complete genome sequence of Corynebacterium casei LMG S-19264T (=DSM 44701T), isolated from a smear-ripened cheese.</title>
        <authorList>
            <consortium name="US DOE Joint Genome Institute (JGI-PGF)"/>
            <person name="Walter F."/>
            <person name="Albersmeier A."/>
            <person name="Kalinowski J."/>
            <person name="Ruckert C."/>
        </authorList>
    </citation>
    <scope>NUCLEOTIDE SEQUENCE</scope>
    <source>
        <strain evidence="1">KCTC 32296</strain>
    </source>
</reference>
<evidence type="ECO:0000313" key="1">
    <source>
        <dbReference type="EMBL" id="GGZ23209.1"/>
    </source>
</evidence>
<accession>A0A918PUJ7</accession>
<dbReference type="AlphaFoldDB" id="A0A918PUJ7"/>
<dbReference type="RefSeq" id="WP_189484797.1">
    <property type="nucleotide sequence ID" value="NZ_BMZB01000001.1"/>
</dbReference>
<evidence type="ECO:0000313" key="2">
    <source>
        <dbReference type="Proteomes" id="UP000662572"/>
    </source>
</evidence>
<gene>
    <name evidence="1" type="ORF">GCM10011273_05190</name>
</gene>
<proteinExistence type="predicted"/>
<dbReference type="EMBL" id="BMZB01000001">
    <property type="protein sequence ID" value="GGZ23209.1"/>
    <property type="molecule type" value="Genomic_DNA"/>
</dbReference>
<comment type="caution">
    <text evidence="1">The sequence shown here is derived from an EMBL/GenBank/DDBJ whole genome shotgun (WGS) entry which is preliminary data.</text>
</comment>
<keyword evidence="2" id="KW-1185">Reference proteome</keyword>
<name>A0A918PUJ7_9CAUL</name>